<feature type="transmembrane region" description="Helical" evidence="1">
    <location>
        <begin position="57"/>
        <end position="78"/>
    </location>
</feature>
<evidence type="ECO:0000313" key="2">
    <source>
        <dbReference type="EMBL" id="KAL3667600.1"/>
    </source>
</evidence>
<proteinExistence type="predicted"/>
<feature type="transmembrane region" description="Helical" evidence="1">
    <location>
        <begin position="336"/>
        <end position="355"/>
    </location>
</feature>
<comment type="caution">
    <text evidence="2">The sequence shown here is derived from an EMBL/GenBank/DDBJ whole genome shotgun (WGS) entry which is preliminary data.</text>
</comment>
<organism evidence="2 3">
    <name type="scientific">Phytophthora oleae</name>
    <dbReference type="NCBI Taxonomy" id="2107226"/>
    <lineage>
        <taxon>Eukaryota</taxon>
        <taxon>Sar</taxon>
        <taxon>Stramenopiles</taxon>
        <taxon>Oomycota</taxon>
        <taxon>Peronosporomycetes</taxon>
        <taxon>Peronosporales</taxon>
        <taxon>Peronosporaceae</taxon>
        <taxon>Phytophthora</taxon>
    </lineage>
</organism>
<keyword evidence="3" id="KW-1185">Reference proteome</keyword>
<evidence type="ECO:0000256" key="1">
    <source>
        <dbReference type="SAM" id="Phobius"/>
    </source>
</evidence>
<accession>A0ABD3FPN9</accession>
<feature type="transmembrane region" description="Helical" evidence="1">
    <location>
        <begin position="25"/>
        <end position="45"/>
    </location>
</feature>
<sequence length="408" mass="46560">MFALTFRFVVGGQVFKEILRHRGQLFRFMVFVSAQTLMSVIYPAYQVLFLAAAKSGYELYVVALLPIVKMFMKNVIALSFTRMHDMMPESVIFSVDFFNAFYIATSMQSASSITTVVVIMASDLLNSAIAMNFAQKSISSIINRLPSDRQSPFDLLEVACSLCRQPDEFENQERAKIQLRSCIPYQISSSGRDLLDSLSKFQGYRSHTRSFSHRLLTPANPNVKFTKTSQWCCTQRRSSSIQPLVMKRVVLIKRSNTSISVENFRAPSQTQQSELLRDSLKILFTAECHVLSEYLESVVPILYATYIMVMVHLPSARYHSEMTGLTRDNVNDKVKAVFAYAVLEFLSFVVMAVIMHRNCGMKVLYHLAFVLETHMPLVQDKLITWTLLTLASRVVHFGVDFTFHFAWV</sequence>
<dbReference type="EMBL" id="JBIMZQ010000013">
    <property type="protein sequence ID" value="KAL3667600.1"/>
    <property type="molecule type" value="Genomic_DNA"/>
</dbReference>
<evidence type="ECO:0000313" key="3">
    <source>
        <dbReference type="Proteomes" id="UP001632037"/>
    </source>
</evidence>
<dbReference type="Proteomes" id="UP001632037">
    <property type="component" value="Unassembled WGS sequence"/>
</dbReference>
<evidence type="ECO:0008006" key="4">
    <source>
        <dbReference type="Google" id="ProtNLM"/>
    </source>
</evidence>
<feature type="transmembrane region" description="Helical" evidence="1">
    <location>
        <begin position="298"/>
        <end position="316"/>
    </location>
</feature>
<protein>
    <recommendedName>
        <fullName evidence="4">ABC transmembrane type-1 domain-containing protein</fullName>
    </recommendedName>
</protein>
<reference evidence="2 3" key="1">
    <citation type="submission" date="2024-09" db="EMBL/GenBank/DDBJ databases">
        <title>Genome sequencing and assembly of Phytophthora oleae, isolate VK10A, causative agent of rot of olive drupes.</title>
        <authorList>
            <person name="Conti Taguali S."/>
            <person name="Riolo M."/>
            <person name="La Spada F."/>
            <person name="Cacciola S.O."/>
            <person name="Dionisio G."/>
        </authorList>
    </citation>
    <scope>NUCLEOTIDE SEQUENCE [LARGE SCALE GENOMIC DNA]</scope>
    <source>
        <strain evidence="2 3">VK10A</strain>
    </source>
</reference>
<keyword evidence="1" id="KW-0812">Transmembrane</keyword>
<keyword evidence="1" id="KW-1133">Transmembrane helix</keyword>
<name>A0ABD3FPN9_9STRA</name>
<dbReference type="AlphaFoldDB" id="A0ABD3FPN9"/>
<keyword evidence="1" id="KW-0472">Membrane</keyword>
<gene>
    <name evidence="2" type="ORF">V7S43_007154</name>
</gene>